<organism evidence="1 2">
    <name type="scientific">Mojavia pulchra JT2-VF2</name>
    <dbReference type="NCBI Taxonomy" id="287848"/>
    <lineage>
        <taxon>Bacteria</taxon>
        <taxon>Bacillati</taxon>
        <taxon>Cyanobacteriota</taxon>
        <taxon>Cyanophyceae</taxon>
        <taxon>Nostocales</taxon>
        <taxon>Nostocaceae</taxon>
    </lineage>
</organism>
<reference evidence="1" key="1">
    <citation type="submission" date="2021-05" db="EMBL/GenBank/DDBJ databases">
        <authorList>
            <person name="Pietrasiak N."/>
            <person name="Ward R."/>
            <person name="Stajich J.E."/>
            <person name="Kurbessoian T."/>
        </authorList>
    </citation>
    <scope>NUCLEOTIDE SEQUENCE</scope>
    <source>
        <strain evidence="1">JT2-VF2</strain>
    </source>
</reference>
<accession>A0A951PZ01</accession>
<evidence type="ECO:0000313" key="2">
    <source>
        <dbReference type="Proteomes" id="UP000715781"/>
    </source>
</evidence>
<comment type="caution">
    <text evidence="1">The sequence shown here is derived from an EMBL/GenBank/DDBJ whole genome shotgun (WGS) entry which is preliminary data.</text>
</comment>
<reference evidence="1" key="2">
    <citation type="journal article" date="2022" name="Microbiol. Resour. Announc.">
        <title>Metagenome Sequencing to Explore Phylogenomics of Terrestrial Cyanobacteria.</title>
        <authorList>
            <person name="Ward R.D."/>
            <person name="Stajich J.E."/>
            <person name="Johansen J.R."/>
            <person name="Huntemann M."/>
            <person name="Clum A."/>
            <person name="Foster B."/>
            <person name="Foster B."/>
            <person name="Roux S."/>
            <person name="Palaniappan K."/>
            <person name="Varghese N."/>
            <person name="Mukherjee S."/>
            <person name="Reddy T.B.K."/>
            <person name="Daum C."/>
            <person name="Copeland A."/>
            <person name="Chen I.A."/>
            <person name="Ivanova N.N."/>
            <person name="Kyrpides N.C."/>
            <person name="Shapiro N."/>
            <person name="Eloe-Fadrosh E.A."/>
            <person name="Pietrasiak N."/>
        </authorList>
    </citation>
    <scope>NUCLEOTIDE SEQUENCE</scope>
    <source>
        <strain evidence="1">JT2-VF2</strain>
    </source>
</reference>
<dbReference type="Proteomes" id="UP000715781">
    <property type="component" value="Unassembled WGS sequence"/>
</dbReference>
<dbReference type="EMBL" id="JAHHHN010000008">
    <property type="protein sequence ID" value="MBW4562555.1"/>
    <property type="molecule type" value="Genomic_DNA"/>
</dbReference>
<gene>
    <name evidence="1" type="ORF">KME32_15670</name>
</gene>
<dbReference type="AlphaFoldDB" id="A0A951PZ01"/>
<protein>
    <submittedName>
        <fullName evidence="1">Uncharacterized protein</fullName>
    </submittedName>
</protein>
<name>A0A951PZ01_9NOST</name>
<evidence type="ECO:0000313" key="1">
    <source>
        <dbReference type="EMBL" id="MBW4562555.1"/>
    </source>
</evidence>
<sequence>MAISRLFARFPKGKSHIRLLKLIITNEILRAVSISKSGRVAIAQLRKIWAKFMSSLSRFAFSSGCITLASPSLFAVALSTCDKNSSWGSDIGVVFASVLLLDGDNPSF</sequence>
<proteinExistence type="predicted"/>